<evidence type="ECO:0000313" key="2">
    <source>
        <dbReference type="EMBL" id="VDL72748.1"/>
    </source>
</evidence>
<sequence length="123" mass="13629">MRHLVLLAALAIVGEAANHDIFDVIDAMTMLTRQDLIDIIKASEQASRLGVKNDDVIRMNGPLHSKFQRLRAQLNTLTGVEQTVVRTLFSIARDVIDRRTTDADVSDRTVEAFRNGGLGLCAR</sequence>
<protein>
    <submittedName>
        <fullName evidence="4">Secreted RxLR effector peptide protein</fullName>
    </submittedName>
</protein>
<reference evidence="4" key="1">
    <citation type="submission" date="2017-02" db="UniProtKB">
        <authorList>
            <consortium name="WormBaseParasite"/>
        </authorList>
    </citation>
    <scope>IDENTIFICATION</scope>
</reference>
<gene>
    <name evidence="2" type="ORF">NBR_LOCUS9159</name>
</gene>
<organism evidence="4">
    <name type="scientific">Nippostrongylus brasiliensis</name>
    <name type="common">Rat hookworm</name>
    <dbReference type="NCBI Taxonomy" id="27835"/>
    <lineage>
        <taxon>Eukaryota</taxon>
        <taxon>Metazoa</taxon>
        <taxon>Ecdysozoa</taxon>
        <taxon>Nematoda</taxon>
        <taxon>Chromadorea</taxon>
        <taxon>Rhabditida</taxon>
        <taxon>Rhabditina</taxon>
        <taxon>Rhabditomorpha</taxon>
        <taxon>Strongyloidea</taxon>
        <taxon>Heligmosomidae</taxon>
        <taxon>Nippostrongylus</taxon>
    </lineage>
</organism>
<feature type="chain" id="PRO_5043125082" evidence="1">
    <location>
        <begin position="17"/>
        <end position="123"/>
    </location>
</feature>
<dbReference type="EMBL" id="UYSL01020101">
    <property type="protein sequence ID" value="VDL72748.1"/>
    <property type="molecule type" value="Genomic_DNA"/>
</dbReference>
<feature type="signal peptide" evidence="1">
    <location>
        <begin position="1"/>
        <end position="16"/>
    </location>
</feature>
<keyword evidence="1" id="KW-0732">Signal</keyword>
<evidence type="ECO:0000313" key="4">
    <source>
        <dbReference type="WBParaSite" id="NBR_0000915801-mRNA-1"/>
    </source>
</evidence>
<name>A0A0N4Y0R8_NIPBR</name>
<accession>A0A0N4Y0R8</accession>
<evidence type="ECO:0000256" key="1">
    <source>
        <dbReference type="SAM" id="SignalP"/>
    </source>
</evidence>
<reference evidence="2 3" key="2">
    <citation type="submission" date="2018-11" db="EMBL/GenBank/DDBJ databases">
        <authorList>
            <consortium name="Pathogen Informatics"/>
        </authorList>
    </citation>
    <scope>NUCLEOTIDE SEQUENCE [LARGE SCALE GENOMIC DNA]</scope>
</reference>
<dbReference type="AlphaFoldDB" id="A0A0N4Y0R8"/>
<proteinExistence type="predicted"/>
<evidence type="ECO:0000313" key="3">
    <source>
        <dbReference type="Proteomes" id="UP000271162"/>
    </source>
</evidence>
<dbReference type="WBParaSite" id="NBR_0000915801-mRNA-1">
    <property type="protein sequence ID" value="NBR_0000915801-mRNA-1"/>
    <property type="gene ID" value="NBR_0000915801"/>
</dbReference>
<dbReference type="Proteomes" id="UP000271162">
    <property type="component" value="Unassembled WGS sequence"/>
</dbReference>
<keyword evidence="3" id="KW-1185">Reference proteome</keyword>